<sequence length="332" mass="38388">MANNFENPELFQQAAAMAARRYPFERSDAKLLAFSENATYLIFDPETNERLCVMRVGRPGYHTLEEYESEIAWLRQINDYTPLKVANPIPATDGSYIQQVELEGTTYYCVATEFLTGTTLEQDDNPAAAPQHFEMLGEVTAYLHRQTEIWNGTKDIKRFHWDTENMIGENAIWGDWHAYPDMTDEEVAKIEQCCEIIKRRLDRYGKTPQNYGVIHADLRDTNILVEGDAIKVIDFDDFGFGWHVHDLASALTFIEERDEVPDLVNAWLTGYRKVLPFTDTDFVEIDTFILQRRIQMLAWMASHQDSTPVQGYMQGYMEGTMGLVDRYLRLFG</sequence>
<dbReference type="Gene3D" id="3.30.200.70">
    <property type="match status" value="1"/>
</dbReference>
<keyword evidence="3" id="KW-0808">Transferase</keyword>
<dbReference type="InterPro" id="IPR011009">
    <property type="entry name" value="Kinase-like_dom_sf"/>
</dbReference>
<reference evidence="4" key="1">
    <citation type="submission" date="2016-10" db="EMBL/GenBank/DDBJ databases">
        <authorList>
            <person name="Varghese N."/>
        </authorList>
    </citation>
    <scope>NUCLEOTIDE SEQUENCE [LARGE SCALE GENOMIC DNA]</scope>
    <source>
        <strain evidence="4">DSM 21843</strain>
    </source>
</reference>
<dbReference type="PANTHER" id="PTHR21064:SF6">
    <property type="entry name" value="AMINOGLYCOSIDE PHOSPHOTRANSFERASE DOMAIN-CONTAINING PROTEIN"/>
    <property type="match status" value="1"/>
</dbReference>
<dbReference type="Gene3D" id="1.20.1270.170">
    <property type="match status" value="1"/>
</dbReference>
<evidence type="ECO:0000313" key="4">
    <source>
        <dbReference type="Proteomes" id="UP000182975"/>
    </source>
</evidence>
<gene>
    <name evidence="3" type="ORF">SAMN02910314_01097</name>
</gene>
<organism evidence="3 4">
    <name type="scientific">Denitrobacterium detoxificans</name>
    <dbReference type="NCBI Taxonomy" id="79604"/>
    <lineage>
        <taxon>Bacteria</taxon>
        <taxon>Bacillati</taxon>
        <taxon>Actinomycetota</taxon>
        <taxon>Coriobacteriia</taxon>
        <taxon>Eggerthellales</taxon>
        <taxon>Eggerthellaceae</taxon>
        <taxon>Denitrobacterium</taxon>
    </lineage>
</organism>
<keyword evidence="4" id="KW-1185">Reference proteome</keyword>
<dbReference type="AlphaFoldDB" id="A0A172RZA9"/>
<protein>
    <submittedName>
        <fullName evidence="3">Ser/Thr protein kinase RdoA involved in Cpx stress response, MazF antagonist</fullName>
    </submittedName>
</protein>
<dbReference type="PATRIC" id="fig|79604.3.peg.1544"/>
<name>A0A172RZA9_9ACTN</name>
<dbReference type="GO" id="GO:0009088">
    <property type="term" value="P:threonine biosynthetic process"/>
    <property type="evidence" value="ECO:0007669"/>
    <property type="project" value="TreeGrafter"/>
</dbReference>
<dbReference type="Gene3D" id="1.10.510.10">
    <property type="entry name" value="Transferase(Phosphotransferase) domain 1"/>
    <property type="match status" value="1"/>
</dbReference>
<keyword evidence="3" id="KW-0418">Kinase</keyword>
<dbReference type="KEGG" id="ddt:AAY81_07660"/>
<dbReference type="GO" id="GO:0004413">
    <property type="term" value="F:homoserine kinase activity"/>
    <property type="evidence" value="ECO:0007669"/>
    <property type="project" value="TreeGrafter"/>
</dbReference>
<proteinExistence type="inferred from homology"/>
<evidence type="ECO:0000313" key="3">
    <source>
        <dbReference type="EMBL" id="SEO75130.1"/>
    </source>
</evidence>
<feature type="domain" description="Aminoglycoside phosphotransferase" evidence="2">
    <location>
        <begin position="36"/>
        <end position="275"/>
    </location>
</feature>
<dbReference type="EMBL" id="FOEC01000005">
    <property type="protein sequence ID" value="SEO75130.1"/>
    <property type="molecule type" value="Genomic_DNA"/>
</dbReference>
<dbReference type="Proteomes" id="UP000182975">
    <property type="component" value="Unassembled WGS sequence"/>
</dbReference>
<dbReference type="SUPFAM" id="SSF56112">
    <property type="entry name" value="Protein kinase-like (PK-like)"/>
    <property type="match status" value="1"/>
</dbReference>
<dbReference type="InterPro" id="IPR050249">
    <property type="entry name" value="Pseudomonas-type_ThrB"/>
</dbReference>
<dbReference type="RefSeq" id="WP_066663496.1">
    <property type="nucleotide sequence ID" value="NZ_CP011402.1"/>
</dbReference>
<dbReference type="OrthoDB" id="241498at2"/>
<dbReference type="STRING" id="79604.AAY81_07660"/>
<evidence type="ECO:0000259" key="2">
    <source>
        <dbReference type="Pfam" id="PF01636"/>
    </source>
</evidence>
<dbReference type="Pfam" id="PF01636">
    <property type="entry name" value="APH"/>
    <property type="match status" value="1"/>
</dbReference>
<dbReference type="InterPro" id="IPR002575">
    <property type="entry name" value="Aminoglycoside_PTrfase"/>
</dbReference>
<accession>A0A172RZA9</accession>
<evidence type="ECO:0000256" key="1">
    <source>
        <dbReference type="ARBA" id="ARBA00038240"/>
    </source>
</evidence>
<comment type="similarity">
    <text evidence="1">Belongs to the pseudomonas-type ThrB family.</text>
</comment>
<dbReference type="PANTHER" id="PTHR21064">
    <property type="entry name" value="AMINOGLYCOSIDE PHOSPHOTRANSFERASE DOMAIN-CONTAINING PROTEIN-RELATED"/>
    <property type="match status" value="1"/>
</dbReference>